<feature type="transmembrane region" description="Helical" evidence="8">
    <location>
        <begin position="76"/>
        <end position="93"/>
    </location>
</feature>
<sequence>MDTRKKSKLSVGLLCLLIGFPQISESIFTPILPALSKALKVTDSNIQLTVSIYFIGFALGVLIWGILSDKYGRKPIMLIGILIYLLGNISLLYSNSFCLIMMSRFIQAFGASVGSVITQAIMRESYSGSKATKVFATVGAVISIAPAIGPIIGAQLVTHFHYMSVFLFLIVLATVLLILTFVKLPETNLVKFDYSVKELVTVAFKLLKDKFVLLNAFAIAVFNAILFNFYSEAPFIFINNLKLSTSAYGNTGILIALGTIIGAYVVNKLAVKTSSFNVILLGICIAVACSIFSIWAFASANIFMIYIAIFGIFLGINIALPVILKTSLYAYEEVIGIASGIFGLMYYCMIGILTFIMSVIHTGNILVFPIYTLTLAVGLSILIFVNKSSFKNI</sequence>
<dbReference type="CDD" id="cd17320">
    <property type="entry name" value="MFS_MdfA_MDR_like"/>
    <property type="match status" value="1"/>
</dbReference>
<dbReference type="InterPro" id="IPR004812">
    <property type="entry name" value="Efflux_drug-R_Bcr/CmlA"/>
</dbReference>
<feature type="transmembrane region" description="Helical" evidence="8">
    <location>
        <begin position="366"/>
        <end position="385"/>
    </location>
</feature>
<keyword evidence="4 8" id="KW-1003">Cell membrane</keyword>
<dbReference type="Pfam" id="PF07690">
    <property type="entry name" value="MFS_1"/>
    <property type="match status" value="1"/>
</dbReference>
<evidence type="ECO:0000256" key="5">
    <source>
        <dbReference type="ARBA" id="ARBA00022692"/>
    </source>
</evidence>
<evidence type="ECO:0000256" key="2">
    <source>
        <dbReference type="ARBA" id="ARBA00006236"/>
    </source>
</evidence>
<evidence type="ECO:0000256" key="6">
    <source>
        <dbReference type="ARBA" id="ARBA00022989"/>
    </source>
</evidence>
<dbReference type="PROSITE" id="PS50850">
    <property type="entry name" value="MFS"/>
    <property type="match status" value="1"/>
</dbReference>
<dbReference type="Gene3D" id="1.20.1720.10">
    <property type="entry name" value="Multidrug resistance protein D"/>
    <property type="match status" value="1"/>
</dbReference>
<evidence type="ECO:0000313" key="11">
    <source>
        <dbReference type="Proteomes" id="UP000295756"/>
    </source>
</evidence>
<keyword evidence="11" id="KW-1185">Reference proteome</keyword>
<comment type="caution">
    <text evidence="8">Lacks conserved residue(s) required for the propagation of feature annotation.</text>
</comment>
<feature type="transmembrane region" description="Helical" evidence="8">
    <location>
        <begin position="303"/>
        <end position="324"/>
    </location>
</feature>
<dbReference type="RefSeq" id="WP_013102237.1">
    <property type="nucleotide sequence ID" value="NZ_CP037939.1"/>
</dbReference>
<feature type="transmembrane region" description="Helical" evidence="8">
    <location>
        <begin position="211"/>
        <end position="231"/>
    </location>
</feature>
<reference evidence="10 11" key="1">
    <citation type="submission" date="2019-03" db="EMBL/GenBank/DDBJ databases">
        <title>Complete Genome Sequence of Leuconostoc kimchii strain NKJ218 Isolated from Homemade Kimchi.</title>
        <authorList>
            <person name="Jung J.Y."/>
            <person name="Jin H.M."/>
            <person name="Jung J.-W."/>
            <person name="Lee S.-Y."/>
            <person name="Ryu B.-G."/>
            <person name="Han S.-S."/>
            <person name="Kang H.K."/>
            <person name="Choi H.W."/>
            <person name="Chung E.J."/>
            <person name="Choi K.-M."/>
        </authorList>
    </citation>
    <scope>NUCLEOTIDE SEQUENCE [LARGE SCALE GENOMIC DNA]</scope>
    <source>
        <strain evidence="10 11">NKJ218</strain>
    </source>
</reference>
<comment type="similarity">
    <text evidence="2 8">Belongs to the major facilitator superfamily. Bcr/CmlA family.</text>
</comment>
<accession>A0ABX5SM39</accession>
<feature type="transmembrane region" description="Helical" evidence="8">
    <location>
        <begin position="278"/>
        <end position="297"/>
    </location>
</feature>
<dbReference type="InterPro" id="IPR011701">
    <property type="entry name" value="MFS"/>
</dbReference>
<dbReference type="Proteomes" id="UP000295756">
    <property type="component" value="Chromosome"/>
</dbReference>
<evidence type="ECO:0000256" key="4">
    <source>
        <dbReference type="ARBA" id="ARBA00022475"/>
    </source>
</evidence>
<feature type="transmembrane region" description="Helical" evidence="8">
    <location>
        <begin position="134"/>
        <end position="154"/>
    </location>
</feature>
<comment type="subcellular location">
    <subcellularLocation>
        <location evidence="1 8">Cell membrane</location>
        <topology evidence="1 8">Multi-pass membrane protein</topology>
    </subcellularLocation>
</comment>
<feature type="transmembrane region" description="Helical" evidence="8">
    <location>
        <begin position="48"/>
        <end position="67"/>
    </location>
</feature>
<dbReference type="EMBL" id="CP037939">
    <property type="protein sequence ID" value="QBR47558.1"/>
    <property type="molecule type" value="Genomic_DNA"/>
</dbReference>
<proteinExistence type="inferred from homology"/>
<dbReference type="PANTHER" id="PTHR23502">
    <property type="entry name" value="MAJOR FACILITATOR SUPERFAMILY"/>
    <property type="match status" value="1"/>
</dbReference>
<evidence type="ECO:0000256" key="7">
    <source>
        <dbReference type="ARBA" id="ARBA00023136"/>
    </source>
</evidence>
<dbReference type="PANTHER" id="PTHR23502:SF137">
    <property type="entry name" value="MAJOR FACILITATOR SUPERFAMILY (MFS) TRANSPORTER-RELATED"/>
    <property type="match status" value="1"/>
</dbReference>
<dbReference type="InterPro" id="IPR020846">
    <property type="entry name" value="MFS_dom"/>
</dbReference>
<feature type="transmembrane region" description="Helical" evidence="8">
    <location>
        <begin position="160"/>
        <end position="182"/>
    </location>
</feature>
<feature type="domain" description="Major facilitator superfamily (MFS) profile" evidence="9">
    <location>
        <begin position="1"/>
        <end position="390"/>
    </location>
</feature>
<evidence type="ECO:0000256" key="3">
    <source>
        <dbReference type="ARBA" id="ARBA00022448"/>
    </source>
</evidence>
<evidence type="ECO:0000256" key="1">
    <source>
        <dbReference type="ARBA" id="ARBA00004651"/>
    </source>
</evidence>
<keyword evidence="7 8" id="KW-0472">Membrane</keyword>
<keyword evidence="6 8" id="KW-1133">Transmembrane helix</keyword>
<evidence type="ECO:0000313" key="10">
    <source>
        <dbReference type="EMBL" id="QBR47558.1"/>
    </source>
</evidence>
<organism evidence="10 11">
    <name type="scientific">Leuconostoc kimchii</name>
    <dbReference type="NCBI Taxonomy" id="136609"/>
    <lineage>
        <taxon>Bacteria</taxon>
        <taxon>Bacillati</taxon>
        <taxon>Bacillota</taxon>
        <taxon>Bacilli</taxon>
        <taxon>Lactobacillales</taxon>
        <taxon>Lactobacillaceae</taxon>
        <taxon>Leuconostoc</taxon>
    </lineage>
</organism>
<keyword evidence="5 8" id="KW-0812">Transmembrane</keyword>
<feature type="transmembrane region" description="Helical" evidence="8">
    <location>
        <begin position="247"/>
        <end position="266"/>
    </location>
</feature>
<feature type="transmembrane region" description="Helical" evidence="8">
    <location>
        <begin position="105"/>
        <end position="122"/>
    </location>
</feature>
<gene>
    <name evidence="10" type="ORF">EW139_05250</name>
</gene>
<dbReference type="InterPro" id="IPR036259">
    <property type="entry name" value="MFS_trans_sf"/>
</dbReference>
<evidence type="ECO:0000256" key="8">
    <source>
        <dbReference type="RuleBase" id="RU365088"/>
    </source>
</evidence>
<feature type="transmembrane region" description="Helical" evidence="8">
    <location>
        <begin position="336"/>
        <end position="360"/>
    </location>
</feature>
<protein>
    <recommendedName>
        <fullName evidence="8">Bcr/CflA family efflux transporter</fullName>
    </recommendedName>
</protein>
<dbReference type="NCBIfam" id="TIGR00710">
    <property type="entry name" value="efflux_Bcr_CflA"/>
    <property type="match status" value="1"/>
</dbReference>
<evidence type="ECO:0000259" key="9">
    <source>
        <dbReference type="PROSITE" id="PS50850"/>
    </source>
</evidence>
<dbReference type="PRINTS" id="PR01036">
    <property type="entry name" value="TCRTETB"/>
</dbReference>
<keyword evidence="3 8" id="KW-0813">Transport</keyword>
<name>A0ABX5SM39_9LACO</name>
<dbReference type="SUPFAM" id="SSF103473">
    <property type="entry name" value="MFS general substrate transporter"/>
    <property type="match status" value="1"/>
</dbReference>